<evidence type="ECO:0000256" key="2">
    <source>
        <dbReference type="SAM" id="SignalP"/>
    </source>
</evidence>
<name>A0ABU9UDD6_9SPIR</name>
<dbReference type="EMBL" id="JBCHKQ010000002">
    <property type="protein sequence ID" value="MEM5947965.1"/>
    <property type="molecule type" value="Genomic_DNA"/>
</dbReference>
<keyword evidence="2" id="KW-0732">Signal</keyword>
<dbReference type="InterPro" id="IPR050330">
    <property type="entry name" value="Bact_OuterMem_StrucFunc"/>
</dbReference>
<evidence type="ECO:0000259" key="3">
    <source>
        <dbReference type="PROSITE" id="PS51123"/>
    </source>
</evidence>
<organism evidence="4 5">
    <name type="scientific">Rarispira pelagica</name>
    <dbReference type="NCBI Taxonomy" id="3141764"/>
    <lineage>
        <taxon>Bacteria</taxon>
        <taxon>Pseudomonadati</taxon>
        <taxon>Spirochaetota</taxon>
        <taxon>Spirochaetia</taxon>
        <taxon>Winmispirales</taxon>
        <taxon>Winmispiraceae</taxon>
        <taxon>Rarispira</taxon>
    </lineage>
</organism>
<accession>A0ABU9UDD6</accession>
<protein>
    <submittedName>
        <fullName evidence="4">OmpA family protein</fullName>
    </submittedName>
</protein>
<dbReference type="Proteomes" id="UP001466331">
    <property type="component" value="Unassembled WGS sequence"/>
</dbReference>
<dbReference type="PANTHER" id="PTHR30329">
    <property type="entry name" value="STATOR ELEMENT OF FLAGELLAR MOTOR COMPLEX"/>
    <property type="match status" value="1"/>
</dbReference>
<dbReference type="InterPro" id="IPR036737">
    <property type="entry name" value="OmpA-like_sf"/>
</dbReference>
<dbReference type="CDD" id="cd07185">
    <property type="entry name" value="OmpA_C-like"/>
    <property type="match status" value="1"/>
</dbReference>
<gene>
    <name evidence="4" type="ORF">WKV44_05365</name>
</gene>
<dbReference type="RefSeq" id="WP_420069411.1">
    <property type="nucleotide sequence ID" value="NZ_JBCHKQ010000002.1"/>
</dbReference>
<reference evidence="4 5" key="1">
    <citation type="submission" date="2024-03" db="EMBL/GenBank/DDBJ databases">
        <title>Ignisphaera cupida sp. nov., a hyperthermophilic hydrolytic archaeon from a hot spring of Kamchatka, and proposal of Ignisphaeraceae fam. nov.</title>
        <authorList>
            <person name="Podosokorskaya O.A."/>
            <person name="Elcheninov A.G."/>
            <person name="Maltseva A.I."/>
            <person name="Zayulina K.S."/>
            <person name="Novikov A."/>
            <person name="Merkel A.Y."/>
        </authorList>
    </citation>
    <scope>NUCLEOTIDE SEQUENCE [LARGE SCALE GENOMIC DNA]</scope>
    <source>
        <strain evidence="4 5">38H-sp</strain>
    </source>
</reference>
<dbReference type="SUPFAM" id="SSF103088">
    <property type="entry name" value="OmpA-like"/>
    <property type="match status" value="1"/>
</dbReference>
<evidence type="ECO:0000256" key="1">
    <source>
        <dbReference type="PROSITE-ProRule" id="PRU00473"/>
    </source>
</evidence>
<keyword evidence="5" id="KW-1185">Reference proteome</keyword>
<dbReference type="PANTHER" id="PTHR30329:SF21">
    <property type="entry name" value="LIPOPROTEIN YIAD-RELATED"/>
    <property type="match status" value="1"/>
</dbReference>
<sequence length="399" mass="45027">MVMFKRFLCVVCFSFISFFAFSIDFAYGLAAGQMYRVVGLVEETVSVGGQSYFARVLNKSSISVEKAEGNRVFCKAVYVTAEEFSGLSLSVFNKQEDSVSEYWIDRLGNMEIDDSYRYPIVRNVPLFPGRELEAGDVWSASGYEVHYFDELGIKEPFKFPVNVSYIYVGPVSVDGNVLHRFDAEYPVFYRRKAEVSSPDAPVEIRGYSRQEHYWDVERGMDMFYREEFYFALVLNNGAVFEFDGKANAKVVWASPLDKAAVVDAVEKDIDRLDVPDASVESTEEGVKITLDNIRFPPDSAVLLPSEQDKLKKIAEILRKYPDRDLKIAGHTALAGTAEGRQKLSIERARAVAEFLLSLGVRSPEQMLIEGYGATRPVASNATEEGRKKNRRVEIIILEN</sequence>
<dbReference type="PROSITE" id="PS51123">
    <property type="entry name" value="OMPA_2"/>
    <property type="match status" value="1"/>
</dbReference>
<comment type="caution">
    <text evidence="4">The sequence shown here is derived from an EMBL/GenBank/DDBJ whole genome shotgun (WGS) entry which is preliminary data.</text>
</comment>
<feature type="signal peptide" evidence="2">
    <location>
        <begin position="1"/>
        <end position="22"/>
    </location>
</feature>
<feature type="chain" id="PRO_5047182111" evidence="2">
    <location>
        <begin position="23"/>
        <end position="399"/>
    </location>
</feature>
<proteinExistence type="predicted"/>
<dbReference type="Gene3D" id="3.30.1330.60">
    <property type="entry name" value="OmpA-like domain"/>
    <property type="match status" value="1"/>
</dbReference>
<feature type="domain" description="OmpA-like" evidence="3">
    <location>
        <begin position="282"/>
        <end position="399"/>
    </location>
</feature>
<keyword evidence="1" id="KW-0472">Membrane</keyword>
<dbReference type="InterPro" id="IPR006665">
    <property type="entry name" value="OmpA-like"/>
</dbReference>
<evidence type="ECO:0000313" key="4">
    <source>
        <dbReference type="EMBL" id="MEM5947965.1"/>
    </source>
</evidence>
<evidence type="ECO:0000313" key="5">
    <source>
        <dbReference type="Proteomes" id="UP001466331"/>
    </source>
</evidence>
<dbReference type="Pfam" id="PF00691">
    <property type="entry name" value="OmpA"/>
    <property type="match status" value="1"/>
</dbReference>